<feature type="compositionally biased region" description="Polar residues" evidence="1">
    <location>
        <begin position="133"/>
        <end position="147"/>
    </location>
</feature>
<protein>
    <submittedName>
        <fullName evidence="2">Uncharacterized protein</fullName>
    </submittedName>
</protein>
<evidence type="ECO:0000256" key="1">
    <source>
        <dbReference type="SAM" id="MobiDB-lite"/>
    </source>
</evidence>
<evidence type="ECO:0000313" key="3">
    <source>
        <dbReference type="Proteomes" id="UP001172159"/>
    </source>
</evidence>
<dbReference type="AlphaFoldDB" id="A0AA40BKX5"/>
<organism evidence="2 3">
    <name type="scientific">Apiosordaria backusii</name>
    <dbReference type="NCBI Taxonomy" id="314023"/>
    <lineage>
        <taxon>Eukaryota</taxon>
        <taxon>Fungi</taxon>
        <taxon>Dikarya</taxon>
        <taxon>Ascomycota</taxon>
        <taxon>Pezizomycotina</taxon>
        <taxon>Sordariomycetes</taxon>
        <taxon>Sordariomycetidae</taxon>
        <taxon>Sordariales</taxon>
        <taxon>Lasiosphaeriaceae</taxon>
        <taxon>Apiosordaria</taxon>
    </lineage>
</organism>
<dbReference type="Proteomes" id="UP001172159">
    <property type="component" value="Unassembled WGS sequence"/>
</dbReference>
<proteinExistence type="predicted"/>
<gene>
    <name evidence="2" type="ORF">B0T21DRAFT_348177</name>
</gene>
<evidence type="ECO:0000313" key="2">
    <source>
        <dbReference type="EMBL" id="KAK0736067.1"/>
    </source>
</evidence>
<accession>A0AA40BKX5</accession>
<comment type="caution">
    <text evidence="2">The sequence shown here is derived from an EMBL/GenBank/DDBJ whole genome shotgun (WGS) entry which is preliminary data.</text>
</comment>
<name>A0AA40BKX5_9PEZI</name>
<reference evidence="2" key="1">
    <citation type="submission" date="2023-06" db="EMBL/GenBank/DDBJ databases">
        <title>Genome-scale phylogeny and comparative genomics of the fungal order Sordariales.</title>
        <authorList>
            <consortium name="Lawrence Berkeley National Laboratory"/>
            <person name="Hensen N."/>
            <person name="Bonometti L."/>
            <person name="Westerberg I."/>
            <person name="Brannstrom I.O."/>
            <person name="Guillou S."/>
            <person name="Cros-Aarteil S."/>
            <person name="Calhoun S."/>
            <person name="Haridas S."/>
            <person name="Kuo A."/>
            <person name="Mondo S."/>
            <person name="Pangilinan J."/>
            <person name="Riley R."/>
            <person name="Labutti K."/>
            <person name="Andreopoulos B."/>
            <person name="Lipzen A."/>
            <person name="Chen C."/>
            <person name="Yanf M."/>
            <person name="Daum C."/>
            <person name="Ng V."/>
            <person name="Clum A."/>
            <person name="Steindorff A."/>
            <person name="Ohm R."/>
            <person name="Martin F."/>
            <person name="Silar P."/>
            <person name="Natvig D."/>
            <person name="Lalanne C."/>
            <person name="Gautier V."/>
            <person name="Ament-Velasquez S.L."/>
            <person name="Kruys A."/>
            <person name="Hutchinson M.I."/>
            <person name="Powell A.J."/>
            <person name="Barry K."/>
            <person name="Miller A.N."/>
            <person name="Grigoriev I.V."/>
            <person name="Debuchy R."/>
            <person name="Gladieux P."/>
            <person name="Thoren M.H."/>
            <person name="Johannesson H."/>
        </authorList>
    </citation>
    <scope>NUCLEOTIDE SEQUENCE</scope>
    <source>
        <strain evidence="2">CBS 540.89</strain>
    </source>
</reference>
<sequence>MNRRGSIQLCCKHVSVGHGEFASSTQGRESSESAMIMEGVFILMTARSVIGGSNGGNQLLLSQDLIMSLQIFTANSCKIQIRPKYSDAKNRHHKSHSVLPIAGSRKRSRNLEVSVFQIASRLFHRSLSFVSSDAASNGQPPGNSSEGPSRRSLGATHSLARQVFLAISQTSSAPLWVCGTKATTFLTSIFIAGLKVNGEQKLG</sequence>
<keyword evidence="3" id="KW-1185">Reference proteome</keyword>
<dbReference type="EMBL" id="JAUKTV010000006">
    <property type="protein sequence ID" value="KAK0736067.1"/>
    <property type="molecule type" value="Genomic_DNA"/>
</dbReference>
<feature type="region of interest" description="Disordered" evidence="1">
    <location>
        <begin position="133"/>
        <end position="152"/>
    </location>
</feature>